<feature type="transmembrane region" description="Helical" evidence="7">
    <location>
        <begin position="21"/>
        <end position="40"/>
    </location>
</feature>
<evidence type="ECO:0000313" key="9">
    <source>
        <dbReference type="EMBL" id="PWS36353.1"/>
    </source>
</evidence>
<keyword evidence="3" id="KW-0997">Cell inner membrane</keyword>
<evidence type="ECO:0000256" key="6">
    <source>
        <dbReference type="ARBA" id="ARBA00023136"/>
    </source>
</evidence>
<evidence type="ECO:0000256" key="3">
    <source>
        <dbReference type="ARBA" id="ARBA00022519"/>
    </source>
</evidence>
<dbReference type="PANTHER" id="PTHR30462">
    <property type="entry name" value="INTERMEMBRANE TRANSPORT PROTEIN PQIB-RELATED"/>
    <property type="match status" value="1"/>
</dbReference>
<dbReference type="AlphaFoldDB" id="A0A317FCW8"/>
<sequence length="562" mass="60516">MNDSPHPEAVVRARTGRSSRLSPIWAIPIVTVLIAGYLVWHEFARRGPSITVTFRSAEGLTVGQSQVRLLDVPVGTVQGIALSEDRQRVEVTIRMNREAAPLLTRDARFWVVKPRLFAGSISGLSTLLSGSYIQLAPGTTGGDPARDFAGLEDPPLLDTDSPGRTVLLRADRLGSISLGSPVFFRDLTVGQVLGWDLADMAEHVTIHAFIRAPFDRYVREGSRFWNASGITLKLGAEGVQLQLESLRALVLGGIAFETPEHARHGADVAATQVFPLYATQDAARTAASQRRIPMVSYFTDSVSGLAPGAPVQFQGVRIGEVTGYELVYDPATNSLRIPVRYEIEPERIAGSDTAEGRGPLENAQMLVRQGMRARLASANLLTGQQLISMEIVANAPPAEVQMLDGVIVMPSAPGQFASILDGVNQVIARIEGLPLQQIGDNLNETIAGMNALVRGPELQAALASLQGTLATAEETLRRIDAAAAPALRTLPQLVASLNGAATQANRLMLSVNRGYGDESQFRRDLDRMLEQITVAARSLRSLSDQLNRNPEALIRGRATQGP</sequence>
<dbReference type="Proteomes" id="UP000245765">
    <property type="component" value="Unassembled WGS sequence"/>
</dbReference>
<organism evidence="9 10">
    <name type="scientific">Falsiroseomonas bella</name>
    <dbReference type="NCBI Taxonomy" id="2184016"/>
    <lineage>
        <taxon>Bacteria</taxon>
        <taxon>Pseudomonadati</taxon>
        <taxon>Pseudomonadota</taxon>
        <taxon>Alphaproteobacteria</taxon>
        <taxon>Acetobacterales</taxon>
        <taxon>Roseomonadaceae</taxon>
        <taxon>Falsiroseomonas</taxon>
    </lineage>
</organism>
<evidence type="ECO:0000313" key="10">
    <source>
        <dbReference type="Proteomes" id="UP000245765"/>
    </source>
</evidence>
<dbReference type="GO" id="GO:0005886">
    <property type="term" value="C:plasma membrane"/>
    <property type="evidence" value="ECO:0007669"/>
    <property type="project" value="UniProtKB-SubCell"/>
</dbReference>
<feature type="domain" description="Mce/MlaD" evidence="8">
    <location>
        <begin position="47"/>
        <end position="138"/>
    </location>
</feature>
<evidence type="ECO:0000256" key="2">
    <source>
        <dbReference type="ARBA" id="ARBA00022475"/>
    </source>
</evidence>
<feature type="domain" description="Mce/MlaD" evidence="8">
    <location>
        <begin position="163"/>
        <end position="224"/>
    </location>
</feature>
<accession>A0A317FCW8</accession>
<dbReference type="RefSeq" id="WP_109871146.1">
    <property type="nucleotide sequence ID" value="NZ_QGNA01000003.1"/>
</dbReference>
<keyword evidence="10" id="KW-1185">Reference proteome</keyword>
<keyword evidence="4 7" id="KW-0812">Transmembrane</keyword>
<evidence type="ECO:0000259" key="8">
    <source>
        <dbReference type="Pfam" id="PF02470"/>
    </source>
</evidence>
<dbReference type="InterPro" id="IPR003399">
    <property type="entry name" value="Mce/MlaD"/>
</dbReference>
<keyword evidence="2" id="KW-1003">Cell membrane</keyword>
<evidence type="ECO:0000256" key="5">
    <source>
        <dbReference type="ARBA" id="ARBA00022989"/>
    </source>
</evidence>
<protein>
    <submittedName>
        <fullName evidence="9">Paraquat-inducible protein B</fullName>
    </submittedName>
</protein>
<dbReference type="EMBL" id="QGNA01000003">
    <property type="protein sequence ID" value="PWS36353.1"/>
    <property type="molecule type" value="Genomic_DNA"/>
</dbReference>
<keyword evidence="5 7" id="KW-1133">Transmembrane helix</keyword>
<evidence type="ECO:0000256" key="7">
    <source>
        <dbReference type="SAM" id="Phobius"/>
    </source>
</evidence>
<dbReference type="PANTHER" id="PTHR30462:SF0">
    <property type="entry name" value="INTERMEMBRANE TRANSPORT PROTEIN YEBT"/>
    <property type="match status" value="1"/>
</dbReference>
<feature type="domain" description="Mce/MlaD" evidence="8">
    <location>
        <begin position="295"/>
        <end position="389"/>
    </location>
</feature>
<dbReference type="Pfam" id="PF02470">
    <property type="entry name" value="MlaD"/>
    <property type="match status" value="3"/>
</dbReference>
<dbReference type="InterPro" id="IPR051800">
    <property type="entry name" value="PqiA-PqiB_transport"/>
</dbReference>
<dbReference type="OrthoDB" id="9806984at2"/>
<gene>
    <name evidence="9" type="ORF">DFH01_14355</name>
</gene>
<reference evidence="10" key="1">
    <citation type="submission" date="2018-05" db="EMBL/GenBank/DDBJ databases">
        <authorList>
            <person name="Du Z."/>
            <person name="Wang X."/>
        </authorList>
    </citation>
    <scope>NUCLEOTIDE SEQUENCE [LARGE SCALE GENOMIC DNA]</scope>
    <source>
        <strain evidence="10">CQN31</strain>
    </source>
</reference>
<comment type="caution">
    <text evidence="9">The sequence shown here is derived from an EMBL/GenBank/DDBJ whole genome shotgun (WGS) entry which is preliminary data.</text>
</comment>
<keyword evidence="6 7" id="KW-0472">Membrane</keyword>
<comment type="subcellular location">
    <subcellularLocation>
        <location evidence="1">Cell inner membrane</location>
    </subcellularLocation>
</comment>
<evidence type="ECO:0000256" key="4">
    <source>
        <dbReference type="ARBA" id="ARBA00022692"/>
    </source>
</evidence>
<evidence type="ECO:0000256" key="1">
    <source>
        <dbReference type="ARBA" id="ARBA00004533"/>
    </source>
</evidence>
<proteinExistence type="predicted"/>
<name>A0A317FCW8_9PROT</name>